<protein>
    <recommendedName>
        <fullName evidence="7">Ribosomal protein L7Ae/L30e/S12e/Gadd45 domain-containing protein</fullName>
    </recommendedName>
</protein>
<evidence type="ECO:0000256" key="1">
    <source>
        <dbReference type="ARBA" id="ARBA00007337"/>
    </source>
</evidence>
<evidence type="ECO:0008006" key="7">
    <source>
        <dbReference type="Google" id="ProtNLM"/>
    </source>
</evidence>
<dbReference type="Pfam" id="PF01248">
    <property type="entry name" value="Ribosomal_L7Ae"/>
    <property type="match status" value="1"/>
</dbReference>
<evidence type="ECO:0000313" key="5">
    <source>
        <dbReference type="EMBL" id="KFD54005.1"/>
    </source>
</evidence>
<evidence type="ECO:0000313" key="6">
    <source>
        <dbReference type="Proteomes" id="UP000030764"/>
    </source>
</evidence>
<reference evidence="5 6" key="1">
    <citation type="journal article" date="2014" name="Nat. Genet.">
        <title>Genome and transcriptome of the porcine whipworm Trichuris suis.</title>
        <authorList>
            <person name="Jex A.R."/>
            <person name="Nejsum P."/>
            <person name="Schwarz E.M."/>
            <person name="Hu L."/>
            <person name="Young N.D."/>
            <person name="Hall R.S."/>
            <person name="Korhonen P.K."/>
            <person name="Liao S."/>
            <person name="Thamsborg S."/>
            <person name="Xia J."/>
            <person name="Xu P."/>
            <person name="Wang S."/>
            <person name="Scheerlinck J.P."/>
            <person name="Hofmann A."/>
            <person name="Sternberg P.W."/>
            <person name="Wang J."/>
            <person name="Gasser R.B."/>
        </authorList>
    </citation>
    <scope>NUCLEOTIDE SEQUENCE [LARGE SCALE GENOMIC DNA]</scope>
    <source>
        <strain evidence="5">DCEP-RM93M</strain>
    </source>
</reference>
<keyword evidence="6" id="KW-1185">Reference proteome</keyword>
<comment type="similarity">
    <text evidence="1">Belongs to the eukaryotic ribosomal protein eL8 family.</text>
</comment>
<gene>
    <name evidence="5" type="ORF">M513_05024</name>
</gene>
<sequence length="418" mass="47217">MMQCILGYLQMKMGRTKNDSSTTVKTETLDEVETGPEDCSVSLAGASDFTSRENYDQLCALVNEIASPLASRKLAKKLYKLLRKSSEHGKNYCIYGITAVQKALKRGATGLCVLAGDVSPIDTYCHIPAVCESKGMSYIYLPSKNHMGAAIGKNQPVMIVLIVVHEDYKDLYDETYERVSQLIQSSVDKLAAFQAMPKQCIRRLYTRINYILGRIERTELDLRTKNSLYNFQAFKDCTEWLHGAIDEFNCVEDEEAKMAQLADATLQMAAKAIPGSELMECAASYAACLRAIVKISKSVTAQIRQDVLSHMLNNGREEYIAFKKVRKSLKNAVLDMDHERFKLAHLASTQAYYEPETKRASEQIFMIEKKALEMVMKELNPCMLRQKSYNKTFASCMTKYHATALDILYDFRLVTVSE</sequence>
<dbReference type="Pfam" id="PF03114">
    <property type="entry name" value="BAR"/>
    <property type="match status" value="1"/>
</dbReference>
<evidence type="ECO:0000256" key="2">
    <source>
        <dbReference type="ARBA" id="ARBA00023274"/>
    </source>
</evidence>
<dbReference type="SUPFAM" id="SSF103657">
    <property type="entry name" value="BAR/IMD domain-like"/>
    <property type="match status" value="1"/>
</dbReference>
<dbReference type="GO" id="GO:1990904">
    <property type="term" value="C:ribonucleoprotein complex"/>
    <property type="evidence" value="ECO:0007669"/>
    <property type="project" value="UniProtKB-KW"/>
</dbReference>
<keyword evidence="2" id="KW-0687">Ribonucleoprotein</keyword>
<dbReference type="Gene3D" id="3.30.1330.30">
    <property type="match status" value="1"/>
</dbReference>
<name>A0A085M9V9_9BILA</name>
<accession>A0A085M9V9</accession>
<feature type="domain" description="Ribosomal protein eL8/eL30/eS12/Gadd45" evidence="3">
    <location>
        <begin position="77"/>
        <end position="171"/>
    </location>
</feature>
<dbReference type="PRINTS" id="PR00881">
    <property type="entry name" value="L7ARS6FAMILY"/>
</dbReference>
<evidence type="ECO:0000259" key="4">
    <source>
        <dbReference type="Pfam" id="PF03114"/>
    </source>
</evidence>
<dbReference type="InterPro" id="IPR004148">
    <property type="entry name" value="BAR_dom"/>
</dbReference>
<dbReference type="SUPFAM" id="SSF55315">
    <property type="entry name" value="L30e-like"/>
    <property type="match status" value="1"/>
</dbReference>
<feature type="domain" description="BAR" evidence="4">
    <location>
        <begin position="198"/>
        <end position="409"/>
    </location>
</feature>
<dbReference type="Gene3D" id="1.20.1270.60">
    <property type="entry name" value="Arfaptin homology (AH) domain/BAR domain"/>
    <property type="match status" value="1"/>
</dbReference>
<dbReference type="AlphaFoldDB" id="A0A085M9V9"/>
<dbReference type="InterPro" id="IPR018492">
    <property type="entry name" value="Ribosomal_eL8/Nhp2"/>
</dbReference>
<dbReference type="InterPro" id="IPR004038">
    <property type="entry name" value="Ribosomal_eL8/eL30/eS12/Gad45"/>
</dbReference>
<dbReference type="InterPro" id="IPR029064">
    <property type="entry name" value="Ribosomal_eL30-like_sf"/>
</dbReference>
<organism evidence="5 6">
    <name type="scientific">Trichuris suis</name>
    <name type="common">pig whipworm</name>
    <dbReference type="NCBI Taxonomy" id="68888"/>
    <lineage>
        <taxon>Eukaryota</taxon>
        <taxon>Metazoa</taxon>
        <taxon>Ecdysozoa</taxon>
        <taxon>Nematoda</taxon>
        <taxon>Enoplea</taxon>
        <taxon>Dorylaimia</taxon>
        <taxon>Trichinellida</taxon>
        <taxon>Trichuridae</taxon>
        <taxon>Trichuris</taxon>
    </lineage>
</organism>
<dbReference type="InterPro" id="IPR027267">
    <property type="entry name" value="AH/BAR_dom_sf"/>
</dbReference>
<dbReference type="EMBL" id="KL363211">
    <property type="protein sequence ID" value="KFD54005.1"/>
    <property type="molecule type" value="Genomic_DNA"/>
</dbReference>
<dbReference type="GO" id="GO:0005737">
    <property type="term" value="C:cytoplasm"/>
    <property type="evidence" value="ECO:0007669"/>
    <property type="project" value="InterPro"/>
</dbReference>
<proteinExistence type="inferred from homology"/>
<evidence type="ECO:0000259" key="3">
    <source>
        <dbReference type="Pfam" id="PF01248"/>
    </source>
</evidence>
<dbReference type="Proteomes" id="UP000030764">
    <property type="component" value="Unassembled WGS sequence"/>
</dbReference>